<proteinExistence type="inferred from homology"/>
<dbReference type="FunFam" id="3.40.50.12780:FF:000012">
    <property type="entry name" value="Non-ribosomal peptide synthetase"/>
    <property type="match status" value="1"/>
</dbReference>
<dbReference type="EMBL" id="QRDZ01000004">
    <property type="protein sequence ID" value="RED85331.1"/>
    <property type="molecule type" value="Genomic_DNA"/>
</dbReference>
<organism evidence="8 9">
    <name type="scientific">Cohnella phaseoli</name>
    <dbReference type="NCBI Taxonomy" id="456490"/>
    <lineage>
        <taxon>Bacteria</taxon>
        <taxon>Bacillati</taxon>
        <taxon>Bacillota</taxon>
        <taxon>Bacilli</taxon>
        <taxon>Bacillales</taxon>
        <taxon>Paenibacillaceae</taxon>
        <taxon>Cohnella</taxon>
    </lineage>
</organism>
<keyword evidence="3" id="KW-0597">Phosphoprotein</keyword>
<dbReference type="PROSITE" id="PS00455">
    <property type="entry name" value="AMP_BINDING"/>
    <property type="match status" value="1"/>
</dbReference>
<evidence type="ECO:0000256" key="1">
    <source>
        <dbReference type="ARBA" id="ARBA00006432"/>
    </source>
</evidence>
<dbReference type="Pfam" id="PF08242">
    <property type="entry name" value="Methyltransf_12"/>
    <property type="match status" value="1"/>
</dbReference>
<dbReference type="Gene3D" id="1.10.1200.10">
    <property type="entry name" value="ACP-like"/>
    <property type="match status" value="1"/>
</dbReference>
<evidence type="ECO:0000256" key="4">
    <source>
        <dbReference type="ARBA" id="ARBA00022598"/>
    </source>
</evidence>
<keyword evidence="6" id="KW-0045">Antibiotic biosynthesis</keyword>
<dbReference type="NCBIfam" id="TIGR01733">
    <property type="entry name" value="AA-adenyl-dom"/>
    <property type="match status" value="1"/>
</dbReference>
<dbReference type="GO" id="GO:0000036">
    <property type="term" value="F:acyl carrier activity"/>
    <property type="evidence" value="ECO:0007669"/>
    <property type="project" value="TreeGrafter"/>
</dbReference>
<dbReference type="Gene3D" id="3.30.300.30">
    <property type="match status" value="2"/>
</dbReference>
<dbReference type="Gene3D" id="3.40.50.12780">
    <property type="entry name" value="N-terminal domain of ligase-like"/>
    <property type="match status" value="1"/>
</dbReference>
<dbReference type="InterPro" id="IPR020806">
    <property type="entry name" value="PKS_PP-bd"/>
</dbReference>
<dbReference type="Proteomes" id="UP000256977">
    <property type="component" value="Unassembled WGS sequence"/>
</dbReference>
<dbReference type="PIRSF" id="PIRSF001617">
    <property type="entry name" value="Alpha-AR"/>
    <property type="match status" value="1"/>
</dbReference>
<evidence type="ECO:0000313" key="9">
    <source>
        <dbReference type="Proteomes" id="UP000256977"/>
    </source>
</evidence>
<dbReference type="InterPro" id="IPR036736">
    <property type="entry name" value="ACP-like_sf"/>
</dbReference>
<dbReference type="GO" id="GO:0043041">
    <property type="term" value="P:amino acid activation for nonribosomal peptide biosynthetic process"/>
    <property type="evidence" value="ECO:0007669"/>
    <property type="project" value="TreeGrafter"/>
</dbReference>
<name>A0A3D9KFQ1_9BACL</name>
<dbReference type="AlphaFoldDB" id="A0A3D9KFQ1"/>
<evidence type="ECO:0000256" key="5">
    <source>
        <dbReference type="ARBA" id="ARBA00022737"/>
    </source>
</evidence>
<keyword evidence="5" id="KW-0677">Repeat</keyword>
<dbReference type="PANTHER" id="PTHR45527:SF10">
    <property type="entry name" value="PYOCHELIN SYNTHASE PCHF"/>
    <property type="match status" value="1"/>
</dbReference>
<dbReference type="SMART" id="SM00823">
    <property type="entry name" value="PKS_PP"/>
    <property type="match status" value="1"/>
</dbReference>
<sequence>MVIGRTTWERIRGASLSHGVAPISAIVSACAEVLERWGKGGGKFVVELRELADESTLPLEIKPTQNGTWLEACLGIQRQLETRAGWSSGELESIRQFNVQAFDSEARDSIVVSFQANVCDESVQIDWQADERLLPPSKTDAMFQAYIDLLIWAADGAWEGEIPDVMPISQRAVREQANRSAVAVKEQCLHHDFFANARQNPDRQALLWNEDGIRRSMTYGMLSDRALRLASLLVGKGVRQGDAVAVTLPRGPLQAIAVLGILAAGAAYVPVGVNQPAARRDKIYRTGDVRCLVSAGSIAAGQACSADIPVISVDDDLDLASPLSHPQSVLADSLAYIIFTSGSTGEPKGVEITHKSAYNTIRDINTRFSLNEADKVLAVSALDFDLSVYDLFGLLSVGGGVVLIDERESREAPVWRELVRSMQITVWNSVPALLDMLLASADVDEALTSLRLALVSGDWIGLDLPVRLRGKTKECRFIALGGATEASIWSNFFEVREVDPSWRSIPYGKPLGNQSFRIVDGRGRDCPDGVTGELWIGGMGVARGYRGNDKLTSSSFVDAAGCRWYRTGDLGRYWPDGNIEFLGRADRQVKVNGYRIELGEIEAVLRQCEGVRQAAAVVCEAGGTAHLAAAVVVGSEGVSDCAVLDESIGIEDRAGEKEAYEAQARIVEAAIVRIMNIAIWPDAGATITGLAGFLQIAEEYRPLLELWLEWLIRRDVLTEKGGVWRAGRRMGQVLNDSGGLADNDAVVKSVERRLSEREEEYRSILRGELSAAVLLEDAILSPESLSVRDTGTIGGLERIADAVKKRASSAGKPVEAALVGGRSGVAAVKLLAHLEPQHIRLTLLDASSSMAEAARVRLASTSHHTVRCERLPDGRVPEPHLYRYDAVIAVHSLHRYREPGAGVSAAELLARRGGTLFALEHDALSPIALLTAAVLDRGFADLDQTRREARSPMLPARRWAELCAGAGFEKIRFGRVDGSNSFLIEALCSESRPELRADNLLGYAAGQLPSHMLPEKIEILPWLPLSANGKVDRNAIAEAFEFRVASTDGERPRAGMEREIAAIWERLLSVESFGRDRGFFELGGDSLLATRFLAETKSRFGVVLPLRQMFESPSLYQVASLVEELQTEVEADMEEGEL</sequence>
<dbReference type="CDD" id="cd12114">
    <property type="entry name" value="A_NRPS_TlmIV_like"/>
    <property type="match status" value="1"/>
</dbReference>
<dbReference type="RefSeq" id="WP_116059761.1">
    <property type="nucleotide sequence ID" value="NZ_QRDZ01000004.1"/>
</dbReference>
<dbReference type="SUPFAM" id="SSF47336">
    <property type="entry name" value="ACP-like"/>
    <property type="match status" value="1"/>
</dbReference>
<dbReference type="InterPro" id="IPR029063">
    <property type="entry name" value="SAM-dependent_MTases_sf"/>
</dbReference>
<accession>A0A3D9KFQ1</accession>
<dbReference type="Pfam" id="PF00550">
    <property type="entry name" value="PP-binding"/>
    <property type="match status" value="1"/>
</dbReference>
<comment type="similarity">
    <text evidence="1">Belongs to the ATP-dependent AMP-binding enzyme family.</text>
</comment>
<evidence type="ECO:0000313" key="8">
    <source>
        <dbReference type="EMBL" id="RED85331.1"/>
    </source>
</evidence>
<reference evidence="8 9" key="1">
    <citation type="submission" date="2018-07" db="EMBL/GenBank/DDBJ databases">
        <title>Genomic Encyclopedia of Type Strains, Phase III (KMG-III): the genomes of soil and plant-associated and newly described type strains.</title>
        <authorList>
            <person name="Whitman W."/>
        </authorList>
    </citation>
    <scope>NUCLEOTIDE SEQUENCE [LARGE SCALE GENOMIC DNA]</scope>
    <source>
        <strain evidence="8 9">CECT 7287</strain>
    </source>
</reference>
<keyword evidence="9" id="KW-1185">Reference proteome</keyword>
<dbReference type="GO" id="GO:0005737">
    <property type="term" value="C:cytoplasm"/>
    <property type="evidence" value="ECO:0007669"/>
    <property type="project" value="TreeGrafter"/>
</dbReference>
<evidence type="ECO:0000259" key="7">
    <source>
        <dbReference type="PROSITE" id="PS50075"/>
    </source>
</evidence>
<dbReference type="InterPro" id="IPR009081">
    <property type="entry name" value="PP-bd_ACP"/>
</dbReference>
<evidence type="ECO:0000256" key="6">
    <source>
        <dbReference type="ARBA" id="ARBA00023194"/>
    </source>
</evidence>
<dbReference type="InterPro" id="IPR042099">
    <property type="entry name" value="ANL_N_sf"/>
</dbReference>
<comment type="caution">
    <text evidence="8">The sequence shown here is derived from an EMBL/GenBank/DDBJ whole genome shotgun (WGS) entry which is preliminary data.</text>
</comment>
<dbReference type="Pfam" id="PF00501">
    <property type="entry name" value="AMP-binding"/>
    <property type="match status" value="1"/>
</dbReference>
<feature type="domain" description="Carrier" evidence="7">
    <location>
        <begin position="1051"/>
        <end position="1126"/>
    </location>
</feature>
<dbReference type="GO" id="GO:0017000">
    <property type="term" value="P:antibiotic biosynthetic process"/>
    <property type="evidence" value="ECO:0007669"/>
    <property type="project" value="UniProtKB-KW"/>
</dbReference>
<dbReference type="InterPro" id="IPR020845">
    <property type="entry name" value="AMP-binding_CS"/>
</dbReference>
<dbReference type="Gene3D" id="3.40.50.150">
    <property type="entry name" value="Vaccinia Virus protein VP39"/>
    <property type="match status" value="1"/>
</dbReference>
<dbReference type="PANTHER" id="PTHR45527">
    <property type="entry name" value="NONRIBOSOMAL PEPTIDE SYNTHETASE"/>
    <property type="match status" value="1"/>
</dbReference>
<dbReference type="GO" id="GO:0016874">
    <property type="term" value="F:ligase activity"/>
    <property type="evidence" value="ECO:0007669"/>
    <property type="project" value="UniProtKB-KW"/>
</dbReference>
<dbReference type="InterPro" id="IPR045851">
    <property type="entry name" value="AMP-bd_C_sf"/>
</dbReference>
<dbReference type="GO" id="GO:0031177">
    <property type="term" value="F:phosphopantetheine binding"/>
    <property type="evidence" value="ECO:0007669"/>
    <property type="project" value="InterPro"/>
</dbReference>
<keyword evidence="2" id="KW-0596">Phosphopantetheine</keyword>
<dbReference type="PROSITE" id="PS51257">
    <property type="entry name" value="PROKAR_LIPOPROTEIN"/>
    <property type="match status" value="1"/>
</dbReference>
<dbReference type="OrthoDB" id="9765680at2"/>
<evidence type="ECO:0000256" key="2">
    <source>
        <dbReference type="ARBA" id="ARBA00022450"/>
    </source>
</evidence>
<dbReference type="SUPFAM" id="SSF56801">
    <property type="entry name" value="Acetyl-CoA synthetase-like"/>
    <property type="match status" value="1"/>
</dbReference>
<evidence type="ECO:0000256" key="3">
    <source>
        <dbReference type="ARBA" id="ARBA00022553"/>
    </source>
</evidence>
<protein>
    <submittedName>
        <fullName evidence="8">Dihydroaeruginoic acid synthetase</fullName>
    </submittedName>
</protein>
<dbReference type="GO" id="GO:0044550">
    <property type="term" value="P:secondary metabolite biosynthetic process"/>
    <property type="evidence" value="ECO:0007669"/>
    <property type="project" value="TreeGrafter"/>
</dbReference>
<dbReference type="SUPFAM" id="SSF53335">
    <property type="entry name" value="S-adenosyl-L-methionine-dependent methyltransferases"/>
    <property type="match status" value="1"/>
</dbReference>
<dbReference type="InterPro" id="IPR000873">
    <property type="entry name" value="AMP-dep_synth/lig_dom"/>
</dbReference>
<dbReference type="SUPFAM" id="SSF52777">
    <property type="entry name" value="CoA-dependent acyltransferases"/>
    <property type="match status" value="1"/>
</dbReference>
<dbReference type="PROSITE" id="PS50075">
    <property type="entry name" value="CARRIER"/>
    <property type="match status" value="1"/>
</dbReference>
<dbReference type="InterPro" id="IPR010071">
    <property type="entry name" value="AA_adenyl_dom"/>
</dbReference>
<dbReference type="InterPro" id="IPR013217">
    <property type="entry name" value="Methyltransf_12"/>
</dbReference>
<gene>
    <name evidence="8" type="ORF">DFP98_10436</name>
</gene>
<keyword evidence="4" id="KW-0436">Ligase</keyword>